<dbReference type="AlphaFoldDB" id="A0A7E4VE43"/>
<keyword evidence="1" id="KW-1185">Reference proteome</keyword>
<dbReference type="Proteomes" id="UP000492821">
    <property type="component" value="Unassembled WGS sequence"/>
</dbReference>
<proteinExistence type="predicted"/>
<sequence>MFLPGCVKKLLKRAKKLTINSKHENSAKRDEDCDEAEIKLVRHHTFKDSHIDPSDDVECARSRIRTAADLDRRLDLLRRRRSRAHRQVVTFAASTPSSTGATVVDAPPFIVDLDDSSMTMPNTPRRSRIAEIVNKKTFQPYVPSFQLSRPSMVTHRPWQGYEQNASHFRFKLTPTDDNEAPFRSDTTLGVYDLDDTGIETPSPDSTMPSPAPLIAIDY</sequence>
<protein>
    <submittedName>
        <fullName evidence="2">Uncharacterized protein</fullName>
    </submittedName>
</protein>
<accession>A0A7E4VE43</accession>
<evidence type="ECO:0000313" key="2">
    <source>
        <dbReference type="WBParaSite" id="Pan_g19355.t1"/>
    </source>
</evidence>
<dbReference type="WBParaSite" id="Pan_g19355.t1">
    <property type="protein sequence ID" value="Pan_g19355.t1"/>
    <property type="gene ID" value="Pan_g19355"/>
</dbReference>
<evidence type="ECO:0000313" key="1">
    <source>
        <dbReference type="Proteomes" id="UP000492821"/>
    </source>
</evidence>
<name>A0A7E4VE43_PANRE</name>
<reference evidence="1" key="1">
    <citation type="journal article" date="2013" name="Genetics">
        <title>The draft genome and transcriptome of Panagrellus redivivus are shaped by the harsh demands of a free-living lifestyle.</title>
        <authorList>
            <person name="Srinivasan J."/>
            <person name="Dillman A.R."/>
            <person name="Macchietto M.G."/>
            <person name="Heikkinen L."/>
            <person name="Lakso M."/>
            <person name="Fracchia K.M."/>
            <person name="Antoshechkin I."/>
            <person name="Mortazavi A."/>
            <person name="Wong G."/>
            <person name="Sternberg P.W."/>
        </authorList>
    </citation>
    <scope>NUCLEOTIDE SEQUENCE [LARGE SCALE GENOMIC DNA]</scope>
    <source>
        <strain evidence="1">MT8872</strain>
    </source>
</reference>
<organism evidence="1 2">
    <name type="scientific">Panagrellus redivivus</name>
    <name type="common">Microworm</name>
    <dbReference type="NCBI Taxonomy" id="6233"/>
    <lineage>
        <taxon>Eukaryota</taxon>
        <taxon>Metazoa</taxon>
        <taxon>Ecdysozoa</taxon>
        <taxon>Nematoda</taxon>
        <taxon>Chromadorea</taxon>
        <taxon>Rhabditida</taxon>
        <taxon>Tylenchina</taxon>
        <taxon>Panagrolaimomorpha</taxon>
        <taxon>Panagrolaimoidea</taxon>
        <taxon>Panagrolaimidae</taxon>
        <taxon>Panagrellus</taxon>
    </lineage>
</organism>
<reference evidence="2" key="2">
    <citation type="submission" date="2020-10" db="UniProtKB">
        <authorList>
            <consortium name="WormBaseParasite"/>
        </authorList>
    </citation>
    <scope>IDENTIFICATION</scope>
</reference>